<evidence type="ECO:0000256" key="3">
    <source>
        <dbReference type="SAM" id="Phobius"/>
    </source>
</evidence>
<keyword evidence="1" id="KW-0143">Chaperone</keyword>
<feature type="transmembrane region" description="Helical" evidence="3">
    <location>
        <begin position="77"/>
        <end position="99"/>
    </location>
</feature>
<accession>A0ABS9VIT2</accession>
<evidence type="ECO:0000256" key="2">
    <source>
        <dbReference type="SAM" id="MobiDB-lite"/>
    </source>
</evidence>
<evidence type="ECO:0000259" key="4">
    <source>
        <dbReference type="PROSITE" id="PS50076"/>
    </source>
</evidence>
<feature type="region of interest" description="Disordered" evidence="2">
    <location>
        <begin position="297"/>
        <end position="323"/>
    </location>
</feature>
<protein>
    <submittedName>
        <fullName evidence="5">DnaJ domain-containing protein</fullName>
    </submittedName>
</protein>
<evidence type="ECO:0000313" key="6">
    <source>
        <dbReference type="Proteomes" id="UP001203058"/>
    </source>
</evidence>
<evidence type="ECO:0000256" key="1">
    <source>
        <dbReference type="ARBA" id="ARBA00023186"/>
    </source>
</evidence>
<feature type="compositionally biased region" description="Basic and acidic residues" evidence="2">
    <location>
        <begin position="258"/>
        <end position="270"/>
    </location>
</feature>
<dbReference type="EMBL" id="JAKZHW010000001">
    <property type="protein sequence ID" value="MCH8614873.1"/>
    <property type="molecule type" value="Genomic_DNA"/>
</dbReference>
<dbReference type="SMART" id="SM00271">
    <property type="entry name" value="DnaJ"/>
    <property type="match status" value="1"/>
</dbReference>
<dbReference type="PRINTS" id="PR00625">
    <property type="entry name" value="JDOMAIN"/>
</dbReference>
<dbReference type="Gene3D" id="1.10.287.110">
    <property type="entry name" value="DnaJ domain"/>
    <property type="match status" value="1"/>
</dbReference>
<keyword evidence="3" id="KW-1133">Transmembrane helix</keyword>
<dbReference type="InterPro" id="IPR001623">
    <property type="entry name" value="DnaJ_domain"/>
</dbReference>
<sequence length="408" mass="43089">MTPASEDVVIRAAYRALMRRYHPDADPSSEASQRAAAINAAYAVLSDPEKRARYDGSLAAQRLIKTEPDKRRGLSRYIPGPAGLLALGTLAVALTAIAISPPIGVLPPDTLAEAGQQRAGSANRMREAAASKAQAADAASCDDPSVPRLIRAELVRQAGRLRDADGEMLQAVGNSASVRLDSPTARGDRGIDAVGCSGWLSVNLPPGVVVEGGRTNLNGEVAFGLLRTADKGFRLASLSGASGLVRSLATAGPPPREQISEEDVKPEEIALSKPSPPRVVRPGKLPETSGKVVEVASAKRSSAAAPVETAKTAPSAPADLSSPHCRTLSGWADKAVCNNSNLTGLDRQLALLYRQSWAEADASKRTSLSNTRDQFLDRRNACRSDSCLTSAYVSRLREVGDIMRRRSQ</sequence>
<keyword evidence="3" id="KW-0472">Membrane</keyword>
<dbReference type="SUPFAM" id="SSF46565">
    <property type="entry name" value="Chaperone J-domain"/>
    <property type="match status" value="1"/>
</dbReference>
<keyword evidence="6" id="KW-1185">Reference proteome</keyword>
<gene>
    <name evidence="5" type="ORF">LZ016_01970</name>
</gene>
<dbReference type="PANTHER" id="PTHR43096:SF52">
    <property type="entry name" value="DNAJ HOMOLOG 1, MITOCHONDRIAL-RELATED"/>
    <property type="match status" value="1"/>
</dbReference>
<organism evidence="5 6">
    <name type="scientific">Sphingomonas telluris</name>
    <dbReference type="NCBI Taxonomy" id="2907998"/>
    <lineage>
        <taxon>Bacteria</taxon>
        <taxon>Pseudomonadati</taxon>
        <taxon>Pseudomonadota</taxon>
        <taxon>Alphaproteobacteria</taxon>
        <taxon>Sphingomonadales</taxon>
        <taxon>Sphingomonadaceae</taxon>
        <taxon>Sphingomonas</taxon>
    </lineage>
</organism>
<evidence type="ECO:0000313" key="5">
    <source>
        <dbReference type="EMBL" id="MCH8614873.1"/>
    </source>
</evidence>
<reference evidence="5 6" key="1">
    <citation type="submission" date="2022-03" db="EMBL/GenBank/DDBJ databases">
        <authorList>
            <person name="Jo J.-H."/>
            <person name="Im W.-T."/>
        </authorList>
    </citation>
    <scope>NUCLEOTIDE SEQUENCE [LARGE SCALE GENOMIC DNA]</scope>
    <source>
        <strain evidence="5 6">SM33</strain>
    </source>
</reference>
<feature type="region of interest" description="Disordered" evidence="2">
    <location>
        <begin position="248"/>
        <end position="285"/>
    </location>
</feature>
<dbReference type="CDD" id="cd06257">
    <property type="entry name" value="DnaJ"/>
    <property type="match status" value="1"/>
</dbReference>
<feature type="domain" description="J" evidence="4">
    <location>
        <begin position="1"/>
        <end position="58"/>
    </location>
</feature>
<dbReference type="InterPro" id="IPR036869">
    <property type="entry name" value="J_dom_sf"/>
</dbReference>
<dbReference type="Proteomes" id="UP001203058">
    <property type="component" value="Unassembled WGS sequence"/>
</dbReference>
<dbReference type="PROSITE" id="PS50076">
    <property type="entry name" value="DNAJ_2"/>
    <property type="match status" value="1"/>
</dbReference>
<name>A0ABS9VIT2_9SPHN</name>
<dbReference type="Pfam" id="PF00226">
    <property type="entry name" value="DnaJ"/>
    <property type="match status" value="1"/>
</dbReference>
<dbReference type="PANTHER" id="PTHR43096">
    <property type="entry name" value="DNAJ HOMOLOG 1, MITOCHONDRIAL-RELATED"/>
    <property type="match status" value="1"/>
</dbReference>
<comment type="caution">
    <text evidence="5">The sequence shown here is derived from an EMBL/GenBank/DDBJ whole genome shotgun (WGS) entry which is preliminary data.</text>
</comment>
<keyword evidence="3" id="KW-0812">Transmembrane</keyword>
<proteinExistence type="predicted"/>